<dbReference type="EMBL" id="JAFFPU010000006">
    <property type="protein sequence ID" value="MBM9575802.1"/>
    <property type="molecule type" value="Genomic_DNA"/>
</dbReference>
<evidence type="ECO:0000256" key="1">
    <source>
        <dbReference type="SAM" id="Phobius"/>
    </source>
</evidence>
<comment type="caution">
    <text evidence="3">The sequence shown here is derived from an EMBL/GenBank/DDBJ whole genome shotgun (WGS) entry which is preliminary data.</text>
</comment>
<organism evidence="3 4">
    <name type="scientific">Leptospira ainlahdjerensis</name>
    <dbReference type="NCBI Taxonomy" id="2810033"/>
    <lineage>
        <taxon>Bacteria</taxon>
        <taxon>Pseudomonadati</taxon>
        <taxon>Spirochaetota</taxon>
        <taxon>Spirochaetia</taxon>
        <taxon>Leptospirales</taxon>
        <taxon>Leptospiraceae</taxon>
        <taxon>Leptospira</taxon>
    </lineage>
</organism>
<protein>
    <submittedName>
        <fullName evidence="3">Uncharacterized protein</fullName>
    </submittedName>
</protein>
<feature type="transmembrane region" description="Helical" evidence="1">
    <location>
        <begin position="230"/>
        <end position="254"/>
    </location>
</feature>
<name>A0ABS2U601_9LEPT</name>
<keyword evidence="1" id="KW-0812">Transmembrane</keyword>
<accession>A0ABS2U601</accession>
<sequence length="290" mass="33529">MKRLYTLSLFLLVSFSVFPYSSDEICNSLETKHSTFRNAIQYYKSEKYLESEIELSRLLLEVDCDSVRILKIFALLRQEKELGGIFRESDFKDIRFRILYEFSNLMQNRNDQVPVEQSSSCFFPDCRLEKLERSILFLSSVQAFDELLPSKSDENEEIEASRFRKLLKEESVQIRERNKNPYLSASLSSILPGSGQIYSNQFAEGVTAGFVNFVMISASYAVFIINPMSLVFYILTGSTLMIYSSNVVGAYAAANRNNNYWKYLAIDKIKKEIVSLKILEETILFRMISD</sequence>
<reference evidence="3 4" key="1">
    <citation type="submission" date="2021-02" db="EMBL/GenBank/DDBJ databases">
        <title>Leptospira ainlahdjerensis sp. nov., Leptospira ainazelensis sp. nov., Leptospira abararensis sp. nov. and Leptospira chreensis sp. nov., four new species isolated from water sources in Algeria.</title>
        <authorList>
            <person name="Amara Korba A."/>
            <person name="Kainiu M."/>
            <person name="Vincent A.T."/>
            <person name="Mariet J.-F."/>
            <person name="Veyrier F.J."/>
            <person name="Goarant C."/>
            <person name="Picardeau M."/>
        </authorList>
    </citation>
    <scope>NUCLEOTIDE SEQUENCE [LARGE SCALE GENOMIC DNA]</scope>
    <source>
        <strain evidence="3 4">201903070</strain>
    </source>
</reference>
<keyword evidence="1" id="KW-0472">Membrane</keyword>
<evidence type="ECO:0000313" key="4">
    <source>
        <dbReference type="Proteomes" id="UP000724686"/>
    </source>
</evidence>
<keyword evidence="4" id="KW-1185">Reference proteome</keyword>
<dbReference type="Proteomes" id="UP000724686">
    <property type="component" value="Unassembled WGS sequence"/>
</dbReference>
<feature type="chain" id="PRO_5047329282" evidence="2">
    <location>
        <begin position="20"/>
        <end position="290"/>
    </location>
</feature>
<keyword evidence="2" id="KW-0732">Signal</keyword>
<feature type="signal peptide" evidence="2">
    <location>
        <begin position="1"/>
        <end position="19"/>
    </location>
</feature>
<feature type="transmembrane region" description="Helical" evidence="1">
    <location>
        <begin position="202"/>
        <end position="223"/>
    </location>
</feature>
<gene>
    <name evidence="3" type="ORF">JWG45_01420</name>
</gene>
<evidence type="ECO:0000313" key="3">
    <source>
        <dbReference type="EMBL" id="MBM9575802.1"/>
    </source>
</evidence>
<evidence type="ECO:0000256" key="2">
    <source>
        <dbReference type="SAM" id="SignalP"/>
    </source>
</evidence>
<keyword evidence="1" id="KW-1133">Transmembrane helix</keyword>
<dbReference type="RefSeq" id="WP_205278008.1">
    <property type="nucleotide sequence ID" value="NZ_JAFFPU010000006.1"/>
</dbReference>
<proteinExistence type="predicted"/>